<reference evidence="8 9" key="1">
    <citation type="submission" date="2014-02" db="EMBL/GenBank/DDBJ databases">
        <title>Transposable element dynamics among asymbiotic and ectomycorrhizal Amanita fungi.</title>
        <authorList>
            <consortium name="DOE Joint Genome Institute"/>
            <person name="Hess J."/>
            <person name="Skrede I."/>
            <person name="Wolfe B."/>
            <person name="LaButti K."/>
            <person name="Ohm R.A."/>
            <person name="Grigoriev I.V."/>
            <person name="Pringle A."/>
        </authorList>
    </citation>
    <scope>NUCLEOTIDE SEQUENCE [LARGE SCALE GENOMIC DNA]</scope>
    <source>
        <strain evidence="8 9">SKay4041</strain>
    </source>
</reference>
<dbReference type="InterPro" id="IPR042831">
    <property type="entry name" value="Ribosomal_mL40_fung"/>
</dbReference>
<evidence type="ECO:0000256" key="7">
    <source>
        <dbReference type="ARBA" id="ARBA00035192"/>
    </source>
</evidence>
<dbReference type="PANTHER" id="PTHR39150:SF1">
    <property type="entry name" value="LARGE RIBOSOMAL SUBUNIT PROTEIN ML40"/>
    <property type="match status" value="1"/>
</dbReference>
<proteinExistence type="inferred from homology"/>
<keyword evidence="5" id="KW-0496">Mitochondrion</keyword>
<dbReference type="GO" id="GO:0032543">
    <property type="term" value="P:mitochondrial translation"/>
    <property type="evidence" value="ECO:0007669"/>
    <property type="project" value="InterPro"/>
</dbReference>
<keyword evidence="3" id="KW-0809">Transit peptide</keyword>
<dbReference type="PANTHER" id="PTHR39150">
    <property type="entry name" value="54S RIBOSOMAL PROTEIN L28, MITOCHONDRIAL"/>
    <property type="match status" value="1"/>
</dbReference>
<evidence type="ECO:0000256" key="5">
    <source>
        <dbReference type="ARBA" id="ARBA00023128"/>
    </source>
</evidence>
<comment type="subcellular location">
    <subcellularLocation>
        <location evidence="1">Mitochondrion</location>
    </subcellularLocation>
</comment>
<dbReference type="GO" id="GO:0005840">
    <property type="term" value="C:ribosome"/>
    <property type="evidence" value="ECO:0007669"/>
    <property type="project" value="UniProtKB-KW"/>
</dbReference>
<evidence type="ECO:0000256" key="4">
    <source>
        <dbReference type="ARBA" id="ARBA00022980"/>
    </source>
</evidence>
<dbReference type="OrthoDB" id="2098203at2759"/>
<evidence type="ECO:0000313" key="8">
    <source>
        <dbReference type="EMBL" id="PFH52316.1"/>
    </source>
</evidence>
<keyword evidence="4" id="KW-0689">Ribosomal protein</keyword>
<dbReference type="AlphaFoldDB" id="A0A2A9NWU0"/>
<keyword evidence="9" id="KW-1185">Reference proteome</keyword>
<protein>
    <recommendedName>
        <fullName evidence="7">Large ribosomal subunit protein mL40</fullName>
    </recommendedName>
</protein>
<evidence type="ECO:0000256" key="2">
    <source>
        <dbReference type="ARBA" id="ARBA00009360"/>
    </source>
</evidence>
<evidence type="ECO:0000256" key="3">
    <source>
        <dbReference type="ARBA" id="ARBA00022946"/>
    </source>
</evidence>
<evidence type="ECO:0000256" key="6">
    <source>
        <dbReference type="ARBA" id="ARBA00023274"/>
    </source>
</evidence>
<keyword evidence="6" id="KW-0687">Ribonucleoprotein</keyword>
<dbReference type="InterPro" id="IPR019192">
    <property type="entry name" value="Ribosomal_mL40"/>
</dbReference>
<dbReference type="Proteomes" id="UP000242287">
    <property type="component" value="Unassembled WGS sequence"/>
</dbReference>
<dbReference type="GO" id="GO:0005739">
    <property type="term" value="C:mitochondrion"/>
    <property type="evidence" value="ECO:0007669"/>
    <property type="project" value="UniProtKB-SubCell"/>
</dbReference>
<name>A0A2A9NWU0_9AGAR</name>
<accession>A0A2A9NWU0</accession>
<evidence type="ECO:0000313" key="9">
    <source>
        <dbReference type="Proteomes" id="UP000242287"/>
    </source>
</evidence>
<dbReference type="GO" id="GO:1990904">
    <property type="term" value="C:ribonucleoprotein complex"/>
    <property type="evidence" value="ECO:0007669"/>
    <property type="project" value="UniProtKB-KW"/>
</dbReference>
<dbReference type="EMBL" id="KZ301980">
    <property type="protein sequence ID" value="PFH52316.1"/>
    <property type="molecule type" value="Genomic_DNA"/>
</dbReference>
<dbReference type="STRING" id="703135.A0A2A9NWU0"/>
<organism evidence="8 9">
    <name type="scientific">Amanita thiersii Skay4041</name>
    <dbReference type="NCBI Taxonomy" id="703135"/>
    <lineage>
        <taxon>Eukaryota</taxon>
        <taxon>Fungi</taxon>
        <taxon>Dikarya</taxon>
        <taxon>Basidiomycota</taxon>
        <taxon>Agaricomycotina</taxon>
        <taxon>Agaricomycetes</taxon>
        <taxon>Agaricomycetidae</taxon>
        <taxon>Agaricales</taxon>
        <taxon>Pluteineae</taxon>
        <taxon>Amanitaceae</taxon>
        <taxon>Amanita</taxon>
    </lineage>
</organism>
<comment type="similarity">
    <text evidence="2">Belongs to the mitochondrion-specific ribosomal protein mL40 family.</text>
</comment>
<dbReference type="GO" id="GO:0003735">
    <property type="term" value="F:structural constituent of ribosome"/>
    <property type="evidence" value="ECO:0007669"/>
    <property type="project" value="InterPro"/>
</dbReference>
<dbReference type="Gene3D" id="6.10.250.3440">
    <property type="match status" value="1"/>
</dbReference>
<dbReference type="Pfam" id="PF09812">
    <property type="entry name" value="MRP-L28"/>
    <property type="match status" value="1"/>
</dbReference>
<evidence type="ECO:0000256" key="1">
    <source>
        <dbReference type="ARBA" id="ARBA00004173"/>
    </source>
</evidence>
<sequence>MASLPLRRAPRIAAPPQTRTYAIKNEAVGDPKKEIIRKALFPSNIRNSATPTGTWRQDVGRAIQYAIPSVQAHETIERAWLLHRRHVRKQREEELTRKFECMRGAMEELERVDKWLYTEANKDEDPKARSAAEVALTKTLRTSEVRTMEARIRGLFPRELRIPTDTPPRTGWNYEWKPFPRPLWFVHPSHCLRSRS</sequence>
<gene>
    <name evidence="8" type="ORF">AMATHDRAFT_140334</name>
</gene>